<keyword evidence="4" id="KW-1185">Reference proteome</keyword>
<evidence type="ECO:0000313" key="4">
    <source>
        <dbReference type="Proteomes" id="UP001597211"/>
    </source>
</evidence>
<feature type="transmembrane region" description="Helical" evidence="2">
    <location>
        <begin position="12"/>
        <end position="32"/>
    </location>
</feature>
<dbReference type="RefSeq" id="WP_240268988.1">
    <property type="nucleotide sequence ID" value="NZ_JAKSXN010000018.1"/>
</dbReference>
<feature type="compositionally biased region" description="Polar residues" evidence="1">
    <location>
        <begin position="123"/>
        <end position="141"/>
    </location>
</feature>
<proteinExistence type="predicted"/>
<evidence type="ECO:0000256" key="1">
    <source>
        <dbReference type="SAM" id="MobiDB-lite"/>
    </source>
</evidence>
<keyword evidence="2" id="KW-0812">Transmembrane</keyword>
<gene>
    <name evidence="3" type="ORF">ACFQ2Z_11075</name>
</gene>
<evidence type="ECO:0000313" key="3">
    <source>
        <dbReference type="EMBL" id="MFD1181903.1"/>
    </source>
</evidence>
<name>A0ABW3SAU3_9BACL</name>
<sequence length="214" mass="22752">MKTEHRSGTAGARWMLVAALVMLAAGSFYFLGYRPEVEKSANLESDHEEKRLFLQKTQAIVDAKRADLAAEGASADTAKREAAVPGEPDREGILLDLEQAAKSSGAKIQEVVFEEPGVGAQTAAASETTPTGDSSTLNGSSVAGLPNGAEDLTAAGFTEMLMRVNLRGTLAEVKNFAAALQGAERLYVVLSFEYGNEEAVDSNTSVFQLLAFYR</sequence>
<dbReference type="Proteomes" id="UP001597211">
    <property type="component" value="Unassembled WGS sequence"/>
</dbReference>
<keyword evidence="2" id="KW-0472">Membrane</keyword>
<keyword evidence="2" id="KW-1133">Transmembrane helix</keyword>
<evidence type="ECO:0000256" key="2">
    <source>
        <dbReference type="SAM" id="Phobius"/>
    </source>
</evidence>
<dbReference type="EMBL" id="JBHTKZ010000018">
    <property type="protein sequence ID" value="MFD1181903.1"/>
    <property type="molecule type" value="Genomic_DNA"/>
</dbReference>
<accession>A0ABW3SAU3</accession>
<feature type="region of interest" description="Disordered" evidence="1">
    <location>
        <begin position="119"/>
        <end position="145"/>
    </location>
</feature>
<evidence type="ECO:0008006" key="5">
    <source>
        <dbReference type="Google" id="ProtNLM"/>
    </source>
</evidence>
<comment type="caution">
    <text evidence="3">The sequence shown here is derived from an EMBL/GenBank/DDBJ whole genome shotgun (WGS) entry which is preliminary data.</text>
</comment>
<protein>
    <recommendedName>
        <fullName evidence="5">Tfp pilus assembly protein PilO</fullName>
    </recommendedName>
</protein>
<reference evidence="4" key="1">
    <citation type="journal article" date="2019" name="Int. J. Syst. Evol. Microbiol.">
        <title>The Global Catalogue of Microorganisms (GCM) 10K type strain sequencing project: providing services to taxonomists for standard genome sequencing and annotation.</title>
        <authorList>
            <consortium name="The Broad Institute Genomics Platform"/>
            <consortium name="The Broad Institute Genome Sequencing Center for Infectious Disease"/>
            <person name="Wu L."/>
            <person name="Ma J."/>
        </authorList>
    </citation>
    <scope>NUCLEOTIDE SEQUENCE [LARGE SCALE GENOMIC DNA]</scope>
    <source>
        <strain evidence="4">CCUG 48216</strain>
    </source>
</reference>
<organism evidence="3 4">
    <name type="scientific">Paenibacillus timonensis</name>
    <dbReference type="NCBI Taxonomy" id="225915"/>
    <lineage>
        <taxon>Bacteria</taxon>
        <taxon>Bacillati</taxon>
        <taxon>Bacillota</taxon>
        <taxon>Bacilli</taxon>
        <taxon>Bacillales</taxon>
        <taxon>Paenibacillaceae</taxon>
        <taxon>Paenibacillus</taxon>
    </lineage>
</organism>